<gene>
    <name evidence="4" type="ORF">IT779_24880</name>
</gene>
<evidence type="ECO:0000313" key="4">
    <source>
        <dbReference type="EMBL" id="MBH0779508.1"/>
    </source>
</evidence>
<dbReference type="Pfam" id="PF13561">
    <property type="entry name" value="adh_short_C2"/>
    <property type="match status" value="1"/>
</dbReference>
<proteinExistence type="inferred from homology"/>
<dbReference type="PANTHER" id="PTHR48107">
    <property type="entry name" value="NADPH-DEPENDENT ALDEHYDE REDUCTASE-LIKE PROTEIN, CHLOROPLASTIC-RELATED"/>
    <property type="match status" value="1"/>
</dbReference>
<evidence type="ECO:0000256" key="2">
    <source>
        <dbReference type="ARBA" id="ARBA00023002"/>
    </source>
</evidence>
<dbReference type="InterPro" id="IPR002347">
    <property type="entry name" value="SDR_fam"/>
</dbReference>
<reference evidence="4" key="1">
    <citation type="submission" date="2020-11" db="EMBL/GenBank/DDBJ databases">
        <title>Nocardia NEAU-351.nov., a novel actinomycete isolated from the cow dung.</title>
        <authorList>
            <person name="Zhang X."/>
        </authorList>
    </citation>
    <scope>NUCLEOTIDE SEQUENCE</scope>
    <source>
        <strain evidence="4">NEAU-351</strain>
    </source>
</reference>
<dbReference type="Gene3D" id="3.40.50.720">
    <property type="entry name" value="NAD(P)-binding Rossmann-like Domain"/>
    <property type="match status" value="1"/>
</dbReference>
<dbReference type="GO" id="GO:0016614">
    <property type="term" value="F:oxidoreductase activity, acting on CH-OH group of donors"/>
    <property type="evidence" value="ECO:0007669"/>
    <property type="project" value="UniProtKB-ARBA"/>
</dbReference>
<dbReference type="AlphaFoldDB" id="A0A931IH15"/>
<evidence type="ECO:0000256" key="1">
    <source>
        <dbReference type="ARBA" id="ARBA00006484"/>
    </source>
</evidence>
<comment type="similarity">
    <text evidence="1">Belongs to the short-chain dehydrogenases/reductases (SDR) family.</text>
</comment>
<dbReference type="CDD" id="cd05233">
    <property type="entry name" value="SDR_c"/>
    <property type="match status" value="1"/>
</dbReference>
<dbReference type="EMBL" id="JADMLG010000011">
    <property type="protein sequence ID" value="MBH0779508.1"/>
    <property type="molecule type" value="Genomic_DNA"/>
</dbReference>
<comment type="caution">
    <text evidence="4">The sequence shown here is derived from an EMBL/GenBank/DDBJ whole genome shotgun (WGS) entry which is preliminary data.</text>
</comment>
<keyword evidence="2" id="KW-0560">Oxidoreductase</keyword>
<keyword evidence="5" id="KW-1185">Reference proteome</keyword>
<sequence length="327" mass="35612">MASACDAVETGSPRAGIPRIRHPAQHRSGLRTPRDRRATRELHCVRELGGIEWTVVSQSRALAGRVAVVTGVSRRRGIGFAVARRLAAMGAELYLTHWAPHDAQQPWGADDLALVRRELDATRMVDRSVDFADPEAPARVIADAVAEFGHIDILVANHARSGGDGSLWEIDAEKLDGHWAVDARSVLLLTQAFARQYRAERDEIADRGRVVWMTSGQQLGPMRGEVAYASAKSVLAGMTATVAAELIDRGIVLNTVNPGPVDTGFLTSDTADRDPAVVEEIHAAFPRGRVGQPDDPARLISWLVCDDGRWVVGQVIDSEGGFRRSRW</sequence>
<name>A0A931IH15_9NOCA</name>
<evidence type="ECO:0000256" key="3">
    <source>
        <dbReference type="SAM" id="MobiDB-lite"/>
    </source>
</evidence>
<dbReference type="PRINTS" id="PR00081">
    <property type="entry name" value="GDHRDH"/>
</dbReference>
<dbReference type="Proteomes" id="UP000655751">
    <property type="component" value="Unassembled WGS sequence"/>
</dbReference>
<dbReference type="InterPro" id="IPR036291">
    <property type="entry name" value="NAD(P)-bd_dom_sf"/>
</dbReference>
<protein>
    <submittedName>
        <fullName evidence="4">SDR family oxidoreductase</fullName>
    </submittedName>
</protein>
<feature type="compositionally biased region" description="Basic residues" evidence="3">
    <location>
        <begin position="19"/>
        <end position="29"/>
    </location>
</feature>
<organism evidence="4 5">
    <name type="scientific">Nocardia bovistercoris</name>
    <dbReference type="NCBI Taxonomy" id="2785916"/>
    <lineage>
        <taxon>Bacteria</taxon>
        <taxon>Bacillati</taxon>
        <taxon>Actinomycetota</taxon>
        <taxon>Actinomycetes</taxon>
        <taxon>Mycobacteriales</taxon>
        <taxon>Nocardiaceae</taxon>
        <taxon>Nocardia</taxon>
    </lineage>
</organism>
<dbReference type="PANTHER" id="PTHR48107:SF7">
    <property type="entry name" value="RE15974P"/>
    <property type="match status" value="1"/>
</dbReference>
<evidence type="ECO:0000313" key="5">
    <source>
        <dbReference type="Proteomes" id="UP000655751"/>
    </source>
</evidence>
<dbReference type="NCBIfam" id="NF009389">
    <property type="entry name" value="PRK12748.1"/>
    <property type="match status" value="1"/>
</dbReference>
<accession>A0A931IH15</accession>
<dbReference type="SUPFAM" id="SSF51735">
    <property type="entry name" value="NAD(P)-binding Rossmann-fold domains"/>
    <property type="match status" value="1"/>
</dbReference>
<feature type="region of interest" description="Disordered" evidence="3">
    <location>
        <begin position="1"/>
        <end position="33"/>
    </location>
</feature>